<evidence type="ECO:0000313" key="6">
    <source>
        <dbReference type="EMBL" id="GAA3900516.1"/>
    </source>
</evidence>
<dbReference type="InterPro" id="IPR009057">
    <property type="entry name" value="Homeodomain-like_sf"/>
</dbReference>
<evidence type="ECO:0000256" key="3">
    <source>
        <dbReference type="ARBA" id="ARBA00023125"/>
    </source>
</evidence>
<comment type="caution">
    <text evidence="6">The sequence shown here is derived from an EMBL/GenBank/DDBJ whole genome shotgun (WGS) entry which is preliminary data.</text>
</comment>
<comment type="similarity">
    <text evidence="1">Belongs to the transposase IS21/IS408/IS1162 family.</text>
</comment>
<dbReference type="Proteomes" id="UP001501563">
    <property type="component" value="Unassembled WGS sequence"/>
</dbReference>
<organism evidence="6 7">
    <name type="scientific">Streptomyces lannensis</name>
    <dbReference type="NCBI Taxonomy" id="766498"/>
    <lineage>
        <taxon>Bacteria</taxon>
        <taxon>Bacillati</taxon>
        <taxon>Actinomycetota</taxon>
        <taxon>Actinomycetes</taxon>
        <taxon>Kitasatosporales</taxon>
        <taxon>Streptomycetaceae</taxon>
        <taxon>Streptomyces</taxon>
    </lineage>
</organism>
<reference evidence="7" key="1">
    <citation type="journal article" date="2019" name="Int. J. Syst. Evol. Microbiol.">
        <title>The Global Catalogue of Microorganisms (GCM) 10K type strain sequencing project: providing services to taxonomists for standard genome sequencing and annotation.</title>
        <authorList>
            <consortium name="The Broad Institute Genomics Platform"/>
            <consortium name="The Broad Institute Genome Sequencing Center for Infectious Disease"/>
            <person name="Wu L."/>
            <person name="Ma J."/>
        </authorList>
    </citation>
    <scope>NUCLEOTIDE SEQUENCE [LARGE SCALE GENOMIC DNA]</scope>
    <source>
        <strain evidence="7">JCM 16578</strain>
    </source>
</reference>
<evidence type="ECO:0000256" key="2">
    <source>
        <dbReference type="ARBA" id="ARBA00022578"/>
    </source>
</evidence>
<evidence type="ECO:0000313" key="7">
    <source>
        <dbReference type="Proteomes" id="UP001501563"/>
    </source>
</evidence>
<keyword evidence="2" id="KW-0815">Transposition</keyword>
<evidence type="ECO:0000256" key="4">
    <source>
        <dbReference type="ARBA" id="ARBA00023172"/>
    </source>
</evidence>
<dbReference type="PROSITE" id="PS50531">
    <property type="entry name" value="HTH_IS21"/>
    <property type="match status" value="1"/>
</dbReference>
<name>A0ABP7LGK1_9ACTN</name>
<keyword evidence="7" id="KW-1185">Reference proteome</keyword>
<accession>A0ABP7LGK1</accession>
<evidence type="ECO:0000259" key="5">
    <source>
        <dbReference type="PROSITE" id="PS50531"/>
    </source>
</evidence>
<gene>
    <name evidence="6" type="ORF">GCM10022207_81560</name>
</gene>
<evidence type="ECO:0000256" key="1">
    <source>
        <dbReference type="ARBA" id="ARBA00009277"/>
    </source>
</evidence>
<dbReference type="SUPFAM" id="SSF46689">
    <property type="entry name" value="Homeodomain-like"/>
    <property type="match status" value="1"/>
</dbReference>
<keyword evidence="4" id="KW-0233">DNA recombination</keyword>
<dbReference type="RefSeq" id="WP_345553927.1">
    <property type="nucleotide sequence ID" value="NZ_BAAAZA010000045.1"/>
</dbReference>
<feature type="domain" description="HTH IS21-type" evidence="5">
    <location>
        <begin position="8"/>
        <end position="70"/>
    </location>
</feature>
<proteinExistence type="inferred from homology"/>
<dbReference type="PANTHER" id="PTHR35004">
    <property type="entry name" value="TRANSPOSASE RV3428C-RELATED"/>
    <property type="match status" value="1"/>
</dbReference>
<dbReference type="EMBL" id="BAAAZA010000045">
    <property type="protein sequence ID" value="GAA3900516.1"/>
    <property type="molecule type" value="Genomic_DNA"/>
</dbReference>
<sequence length="187" mass="21512">MPQMSKVELYAAIRRDHRGGMKIREIERKYNVSWRTVRKAVDSVWPEPRKRLPPRPTALDPYKPLVDEMLRTDLDAPRKQRHTITRIFHRLVEEHAADVSYQLVRRYVSDRKPQILIESGKAPVEAFVPQTHQPGMEAEVDFGDVTIRLAGELVTCYLFSFCLSYSGKAVHRPVDRTIGVSSVFAIG</sequence>
<dbReference type="InterPro" id="IPR017894">
    <property type="entry name" value="HTH_IS21_transposase_type"/>
</dbReference>
<protein>
    <recommendedName>
        <fullName evidence="5">HTH IS21-type domain-containing protein</fullName>
    </recommendedName>
</protein>
<keyword evidence="3" id="KW-0238">DNA-binding</keyword>